<dbReference type="Proteomes" id="UP000694871">
    <property type="component" value="Unplaced"/>
</dbReference>
<evidence type="ECO:0000313" key="3">
    <source>
        <dbReference type="RefSeq" id="XP_015271147.1"/>
    </source>
</evidence>
<dbReference type="PANTHER" id="PTHR15002">
    <property type="entry name" value="RIBOSOMAL BIOGENESIS PROTEIN LAS1L"/>
    <property type="match status" value="1"/>
</dbReference>
<reference evidence="3" key="1">
    <citation type="submission" date="2025-08" db="UniProtKB">
        <authorList>
            <consortium name="RefSeq"/>
        </authorList>
    </citation>
    <scope>IDENTIFICATION</scope>
</reference>
<feature type="region of interest" description="Disordered" evidence="1">
    <location>
        <begin position="492"/>
        <end position="529"/>
    </location>
</feature>
<organism evidence="2 3">
    <name type="scientific">Gekko japonicus</name>
    <name type="common">Schlegel's Japanese gecko</name>
    <dbReference type="NCBI Taxonomy" id="146911"/>
    <lineage>
        <taxon>Eukaryota</taxon>
        <taxon>Metazoa</taxon>
        <taxon>Chordata</taxon>
        <taxon>Craniata</taxon>
        <taxon>Vertebrata</taxon>
        <taxon>Euteleostomi</taxon>
        <taxon>Lepidosauria</taxon>
        <taxon>Squamata</taxon>
        <taxon>Bifurcata</taxon>
        <taxon>Gekkota</taxon>
        <taxon>Gekkonidae</taxon>
        <taxon>Gekkoninae</taxon>
        <taxon>Gekko</taxon>
    </lineage>
</organism>
<name>A0ABM1KBR0_GEKJA</name>
<sequence>MEESGGSMASGQGGTAQKQGPAAATPTRKRPRSVVAWQSKAEWDQVMVGLYCGDCQMQEDALDRVSAWKSRYGHRMPLAVECTADLIRCKILDASGSLKSHELVLTYGLALVRFVNLITERKQKMVTVSLRRLAKELSLPVWMVDLRHDLTHGTLPQLSACRKGCVAGLEWLRRTYWSRQLGNNLAGECEEEEEESPTTDIDAEADSSPEEPNKLKLHVRQKHQELLEKATDVLVSYKNHQFGVLQELQSVDKAWKEGGGSSSEVQWIMAQMEDLLQDNREVVTGAMLRDGLLIPSVEDLQTLNVDLQETKEWDFRVPPTFLRFWQPLLTGLHSSVFTQILLEKMFGELKQHARESGLRTRYLISWITEILKTNKQAKKKSKGSSKRSKNRNKTSPVLFLHRVSLQWLKLLENCLEAPCWASPHLLHLILLSMEPPLPSETQERLLYLTSIYTQEDDSLPSPGSAADLRKQPIYTVENLQWKAKRSGAARERDKRARRVECPVEEEDLAEEEEEEEEEEMETQSAPLPESFHVESARALAEKRVALQGSAWQVSSAITCLKNLLKIRNNSVPNEVKLLETFFSSPPASNSEWNRSGAEGLLWTQSELHKLKSGLQLF</sequence>
<accession>A0ABM1KBR0</accession>
<dbReference type="RefSeq" id="XP_015271147.1">
    <property type="nucleotide sequence ID" value="XM_015415661.1"/>
</dbReference>
<dbReference type="Pfam" id="PF04031">
    <property type="entry name" value="Las1"/>
    <property type="match status" value="1"/>
</dbReference>
<feature type="compositionally biased region" description="Acidic residues" evidence="1">
    <location>
        <begin position="502"/>
        <end position="521"/>
    </location>
</feature>
<dbReference type="GeneID" id="107114221"/>
<proteinExistence type="predicted"/>
<keyword evidence="2" id="KW-1185">Reference proteome</keyword>
<feature type="compositionally biased region" description="Polar residues" evidence="1">
    <location>
        <begin position="7"/>
        <end position="18"/>
    </location>
</feature>
<gene>
    <name evidence="3" type="primary">LAS1L</name>
</gene>
<feature type="region of interest" description="Disordered" evidence="1">
    <location>
        <begin position="187"/>
        <end position="210"/>
    </location>
</feature>
<feature type="compositionally biased region" description="Acidic residues" evidence="1">
    <location>
        <begin position="188"/>
        <end position="209"/>
    </location>
</feature>
<evidence type="ECO:0000313" key="2">
    <source>
        <dbReference type="Proteomes" id="UP000694871"/>
    </source>
</evidence>
<feature type="region of interest" description="Disordered" evidence="1">
    <location>
        <begin position="1"/>
        <end position="31"/>
    </location>
</feature>
<dbReference type="InterPro" id="IPR007174">
    <property type="entry name" value="Las1"/>
</dbReference>
<protein>
    <submittedName>
        <fullName evidence="3">Ribosomal biogenesis protein LAS1L</fullName>
    </submittedName>
</protein>
<evidence type="ECO:0000256" key="1">
    <source>
        <dbReference type="SAM" id="MobiDB-lite"/>
    </source>
</evidence>
<dbReference type="PANTHER" id="PTHR15002:SF0">
    <property type="entry name" value="RIBOSOMAL BIOGENESIS PROTEIN LAS1L"/>
    <property type="match status" value="1"/>
</dbReference>
<feature type="compositionally biased region" description="Basic and acidic residues" evidence="1">
    <location>
        <begin position="492"/>
        <end position="501"/>
    </location>
</feature>